<dbReference type="Proteomes" id="UP001229251">
    <property type="component" value="Unassembled WGS sequence"/>
</dbReference>
<comment type="caution">
    <text evidence="2">The sequence shown here is derived from an EMBL/GenBank/DDBJ whole genome shotgun (WGS) entry which is preliminary data.</text>
</comment>
<protein>
    <recommendedName>
        <fullName evidence="1">Major tropism determinant N-terminal domain-containing protein</fullName>
    </recommendedName>
</protein>
<sequence>MAETIKARITVAQKTESEWLKSDVILLKGEIGIASDTQVIKVGNGSDKWANLKSHKGEKGDSLTVSKQTKLSNGNIKLVLSDKTEVVIPKGEPFTFNDLTPKQIEKIKAKEIDLSNYATKSDLANVDVSGQLKNYTTNVGIDDDGFIAFNRDGNWYTTDARTPYRKQVAFKDHKHEITDINNLQTSLNNKANENHTHREYIRNVGVDDDGFIAFNRDGNWYTTDARTPYRKQVA</sequence>
<name>A0AAJ1V435_9LACT</name>
<organism evidence="2 3">
    <name type="scientific">Facklamia hominis</name>
    <dbReference type="NCBI Taxonomy" id="178214"/>
    <lineage>
        <taxon>Bacteria</taxon>
        <taxon>Bacillati</taxon>
        <taxon>Bacillota</taxon>
        <taxon>Bacilli</taxon>
        <taxon>Lactobacillales</taxon>
        <taxon>Aerococcaceae</taxon>
        <taxon>Facklamia</taxon>
    </lineage>
</organism>
<accession>A0AAJ1V435</accession>
<gene>
    <name evidence="2" type="ORF">QP433_07995</name>
</gene>
<reference evidence="2" key="1">
    <citation type="submission" date="2023-05" db="EMBL/GenBank/DDBJ databases">
        <title>Cataloging the Phylogenetic Diversity of Human Bladder Bacteria.</title>
        <authorList>
            <person name="Du J."/>
        </authorList>
    </citation>
    <scope>NUCLEOTIDE SEQUENCE</scope>
    <source>
        <strain evidence="2">UMB1231</strain>
    </source>
</reference>
<feature type="domain" description="Major tropism determinant N-terminal" evidence="1">
    <location>
        <begin position="15"/>
        <end position="47"/>
    </location>
</feature>
<dbReference type="InterPro" id="IPR041352">
    <property type="entry name" value="Mtd_N"/>
</dbReference>
<feature type="non-terminal residue" evidence="2">
    <location>
        <position position="234"/>
    </location>
</feature>
<evidence type="ECO:0000259" key="1">
    <source>
        <dbReference type="Pfam" id="PF18454"/>
    </source>
</evidence>
<dbReference type="SUPFAM" id="SSF69349">
    <property type="entry name" value="Phage fibre proteins"/>
    <property type="match status" value="1"/>
</dbReference>
<dbReference type="EMBL" id="JASOOE010000018">
    <property type="protein sequence ID" value="MDK7187921.1"/>
    <property type="molecule type" value="Genomic_DNA"/>
</dbReference>
<dbReference type="AlphaFoldDB" id="A0AAJ1V435"/>
<dbReference type="Pfam" id="PF12789">
    <property type="entry name" value="PTR"/>
    <property type="match status" value="1"/>
</dbReference>
<dbReference type="Pfam" id="PF18454">
    <property type="entry name" value="Mtd_N"/>
    <property type="match status" value="1"/>
</dbReference>
<evidence type="ECO:0000313" key="3">
    <source>
        <dbReference type="Proteomes" id="UP001229251"/>
    </source>
</evidence>
<evidence type="ECO:0000313" key="2">
    <source>
        <dbReference type="EMBL" id="MDK7187921.1"/>
    </source>
</evidence>
<proteinExistence type="predicted"/>